<gene>
    <name evidence="3" type="ORF">HKW67_00290</name>
</gene>
<evidence type="ECO:0000313" key="3">
    <source>
        <dbReference type="EMBL" id="QJR34060.1"/>
    </source>
</evidence>
<dbReference type="Proteomes" id="UP000500938">
    <property type="component" value="Chromosome"/>
</dbReference>
<name>A0A6M4IHJ9_9BACT</name>
<evidence type="ECO:0000259" key="2">
    <source>
        <dbReference type="PROSITE" id="PS51352"/>
    </source>
</evidence>
<dbReference type="KEGG" id="ggr:HKW67_00290"/>
<dbReference type="RefSeq" id="WP_171223486.1">
    <property type="nucleotide sequence ID" value="NZ_CP053085.1"/>
</dbReference>
<proteinExistence type="inferred from homology"/>
<evidence type="ECO:0000313" key="4">
    <source>
        <dbReference type="Proteomes" id="UP000500938"/>
    </source>
</evidence>
<reference evidence="3 4" key="1">
    <citation type="submission" date="2020-05" db="EMBL/GenBank/DDBJ databases">
        <title>Complete genome sequence of Gemmatimonas greenlandica TET16.</title>
        <authorList>
            <person name="Zeng Y."/>
        </authorList>
    </citation>
    <scope>NUCLEOTIDE SEQUENCE [LARGE SCALE GENOMIC DNA]</scope>
    <source>
        <strain evidence="3 4">TET16</strain>
    </source>
</reference>
<dbReference type="PROSITE" id="PS51352">
    <property type="entry name" value="THIOREDOXIN_2"/>
    <property type="match status" value="1"/>
</dbReference>
<accession>A0A6M4IHJ9</accession>
<dbReference type="EMBL" id="CP053085">
    <property type="protein sequence ID" value="QJR34060.1"/>
    <property type="molecule type" value="Genomic_DNA"/>
</dbReference>
<feature type="domain" description="Thioredoxin" evidence="2">
    <location>
        <begin position="1"/>
        <end position="181"/>
    </location>
</feature>
<dbReference type="PANTHER" id="PTHR13887:SF55">
    <property type="entry name" value="SLR0313 PROTEIN"/>
    <property type="match status" value="1"/>
</dbReference>
<dbReference type="InterPro" id="IPR012336">
    <property type="entry name" value="Thioredoxin-like_fold"/>
</dbReference>
<dbReference type="SUPFAM" id="SSF52833">
    <property type="entry name" value="Thioredoxin-like"/>
    <property type="match status" value="1"/>
</dbReference>
<dbReference type="InterPro" id="IPR013766">
    <property type="entry name" value="Thioredoxin_domain"/>
</dbReference>
<organism evidence="3 4">
    <name type="scientific">Gemmatimonas groenlandica</name>
    <dbReference type="NCBI Taxonomy" id="2732249"/>
    <lineage>
        <taxon>Bacteria</taxon>
        <taxon>Pseudomonadati</taxon>
        <taxon>Gemmatimonadota</taxon>
        <taxon>Gemmatimonadia</taxon>
        <taxon>Gemmatimonadales</taxon>
        <taxon>Gemmatimonadaceae</taxon>
        <taxon>Gemmatimonas</taxon>
    </lineage>
</organism>
<dbReference type="InterPro" id="IPR036249">
    <property type="entry name" value="Thioredoxin-like_sf"/>
</dbReference>
<sequence length="191" mass="21155">MSLTPLVTSRDHQLGVADALVTLVEYGDYECPHCARAHPVVKEMQRRFGEHLRVVFRNFPLAQVHPFALHAAEAAECVAVHGGEDAFWRMHDALFEHQQDSPTSLADERLAAYAEAVGVDGALVVRDLANQAHLDRVREDFRGGVRSGVNGTPSFFVNGERYDGDWTDAEHFASVLGRAAKERGRSMTGMR</sequence>
<comment type="similarity">
    <text evidence="1">Belongs to the thioredoxin family. DsbA subfamily.</text>
</comment>
<dbReference type="Pfam" id="PF13462">
    <property type="entry name" value="Thioredoxin_4"/>
    <property type="match status" value="1"/>
</dbReference>
<dbReference type="AlphaFoldDB" id="A0A6M4IHJ9"/>
<evidence type="ECO:0000256" key="1">
    <source>
        <dbReference type="ARBA" id="ARBA00005791"/>
    </source>
</evidence>
<keyword evidence="4" id="KW-1185">Reference proteome</keyword>
<dbReference type="PANTHER" id="PTHR13887">
    <property type="entry name" value="GLUTATHIONE S-TRANSFERASE KAPPA"/>
    <property type="match status" value="1"/>
</dbReference>
<dbReference type="Gene3D" id="3.40.30.10">
    <property type="entry name" value="Glutaredoxin"/>
    <property type="match status" value="1"/>
</dbReference>
<protein>
    <submittedName>
        <fullName evidence="3">DsbA family protein</fullName>
    </submittedName>
</protein>